<name>A0ABC8BR75_9ACTN</name>
<evidence type="ECO:0000313" key="3">
    <source>
        <dbReference type="Proteomes" id="UP000192251"/>
    </source>
</evidence>
<dbReference type="RefSeq" id="WP_084746441.1">
    <property type="nucleotide sequence ID" value="NZ_CP020563.1"/>
</dbReference>
<gene>
    <name evidence="2" type="ORF">B7C62_10500</name>
</gene>
<evidence type="ECO:0000313" key="2">
    <source>
        <dbReference type="EMBL" id="ARF72655.1"/>
    </source>
</evidence>
<dbReference type="KEGG" id="kab:B7C62_10500"/>
<sequence length="129" mass="13661">MTAGVLILLGVIVLGAVAAIGGGLLELLALARIRKKGVRAVAVCRGHVWGPGKTFHLQFTDTGGARHSIWTTNPCVEGHEYEVLYNASRPSSWALAPVRLWDPSRPRQVGMLLGSAGVVVLAAIVLVME</sequence>
<dbReference type="AlphaFoldDB" id="A0ABC8BR75"/>
<keyword evidence="1" id="KW-0472">Membrane</keyword>
<keyword evidence="3" id="KW-1185">Reference proteome</keyword>
<accession>A0ABC8BR75</accession>
<protein>
    <recommendedName>
        <fullName evidence="4">DUF3592 domain-containing protein</fullName>
    </recommendedName>
</protein>
<organism evidence="2 3">
    <name type="scientific">Kitasatospora albolonga</name>
    <dbReference type="NCBI Taxonomy" id="68173"/>
    <lineage>
        <taxon>Bacteria</taxon>
        <taxon>Bacillati</taxon>
        <taxon>Actinomycetota</taxon>
        <taxon>Actinomycetes</taxon>
        <taxon>Kitasatosporales</taxon>
        <taxon>Streptomycetaceae</taxon>
        <taxon>Kitasatospora</taxon>
    </lineage>
</organism>
<dbReference type="EMBL" id="CP020563">
    <property type="protein sequence ID" value="ARF72655.1"/>
    <property type="molecule type" value="Genomic_DNA"/>
</dbReference>
<reference evidence="2 3" key="1">
    <citation type="submission" date="2017-04" db="EMBL/GenBank/DDBJ databases">
        <title>The complete genome sequence of Streptomyces albolongus YIM 101047, the producer of novel bafilomycins and novel odoriferous sesquiterpenoids.</title>
        <authorList>
            <person name="Yin M."/>
            <person name="Jiang Y."/>
        </authorList>
    </citation>
    <scope>NUCLEOTIDE SEQUENCE [LARGE SCALE GENOMIC DNA]</scope>
    <source>
        <strain evidence="2 3">YIM 101047</strain>
    </source>
</reference>
<dbReference type="Proteomes" id="UP000192251">
    <property type="component" value="Chromosome"/>
</dbReference>
<evidence type="ECO:0000256" key="1">
    <source>
        <dbReference type="SAM" id="Phobius"/>
    </source>
</evidence>
<feature type="transmembrane region" description="Helical" evidence="1">
    <location>
        <begin position="6"/>
        <end position="30"/>
    </location>
</feature>
<feature type="transmembrane region" description="Helical" evidence="1">
    <location>
        <begin position="109"/>
        <end position="128"/>
    </location>
</feature>
<evidence type="ECO:0008006" key="4">
    <source>
        <dbReference type="Google" id="ProtNLM"/>
    </source>
</evidence>
<proteinExistence type="predicted"/>
<keyword evidence="1" id="KW-0812">Transmembrane</keyword>
<keyword evidence="1" id="KW-1133">Transmembrane helix</keyword>